<organism evidence="2 3">
    <name type="scientific">Aquicoccus porphyridii</name>
    <dbReference type="NCBI Taxonomy" id="1852029"/>
    <lineage>
        <taxon>Bacteria</taxon>
        <taxon>Pseudomonadati</taxon>
        <taxon>Pseudomonadota</taxon>
        <taxon>Alphaproteobacteria</taxon>
        <taxon>Rhodobacterales</taxon>
        <taxon>Paracoccaceae</taxon>
        <taxon>Aquicoccus</taxon>
    </lineage>
</organism>
<keyword evidence="1" id="KW-0732">Signal</keyword>
<dbReference type="Proteomes" id="UP000325291">
    <property type="component" value="Unassembled WGS sequence"/>
</dbReference>
<keyword evidence="3" id="KW-1185">Reference proteome</keyword>
<evidence type="ECO:0000313" key="2">
    <source>
        <dbReference type="EMBL" id="KAA0910326.1"/>
    </source>
</evidence>
<reference evidence="2 3" key="1">
    <citation type="submission" date="2019-07" db="EMBL/GenBank/DDBJ databases">
        <title>Aquicoccus porphyridii gen. nov., sp. nov., isolated from a small marine red alga, Porphyridium marinum.</title>
        <authorList>
            <person name="Liu L."/>
        </authorList>
    </citation>
    <scope>NUCLEOTIDE SEQUENCE [LARGE SCALE GENOMIC DNA]</scope>
    <source>
        <strain evidence="2 3">L1 8-17</strain>
    </source>
</reference>
<accession>A0A5A9YZK9</accession>
<sequence length="123" mass="13899">MLSRTLPAATLALALLLPAAARPEVPEILAVEAFRTGMGWRIDVTLEHPDAGWDHFADAWEVLDDAGNRLGFRELMHPHVEEQPFTRSLYNVMLPDGLRRIHVRARCSQDGWNDETFAIDLEP</sequence>
<evidence type="ECO:0000313" key="3">
    <source>
        <dbReference type="Proteomes" id="UP000325291"/>
    </source>
</evidence>
<dbReference type="EMBL" id="VINQ01000017">
    <property type="protein sequence ID" value="KAA0910326.1"/>
    <property type="molecule type" value="Genomic_DNA"/>
</dbReference>
<name>A0A5A9YZK9_9RHOB</name>
<dbReference type="AlphaFoldDB" id="A0A5A9YZK9"/>
<evidence type="ECO:0000256" key="1">
    <source>
        <dbReference type="SAM" id="SignalP"/>
    </source>
</evidence>
<comment type="caution">
    <text evidence="2">The sequence shown here is derived from an EMBL/GenBank/DDBJ whole genome shotgun (WGS) entry which is preliminary data.</text>
</comment>
<proteinExistence type="predicted"/>
<gene>
    <name evidence="2" type="ORF">FLO80_17660</name>
</gene>
<feature type="signal peptide" evidence="1">
    <location>
        <begin position="1"/>
        <end position="21"/>
    </location>
</feature>
<protein>
    <submittedName>
        <fullName evidence="2">Uncharacterized protein</fullName>
    </submittedName>
</protein>
<feature type="chain" id="PRO_5022955984" evidence="1">
    <location>
        <begin position="22"/>
        <end position="123"/>
    </location>
</feature>